<gene>
    <name evidence="5" type="ORF">OBBRIDRAFT_835136</name>
</gene>
<comment type="catalytic activity">
    <reaction evidence="4">
        <text>alpha-D-glucose 6-phosphate = beta-D-fructose 6-phosphate</text>
        <dbReference type="Rhea" id="RHEA:11816"/>
        <dbReference type="ChEBI" id="CHEBI:57634"/>
        <dbReference type="ChEBI" id="CHEBI:58225"/>
        <dbReference type="EC" id="5.3.1.9"/>
    </reaction>
</comment>
<evidence type="ECO:0000256" key="1">
    <source>
        <dbReference type="ARBA" id="ARBA00022432"/>
    </source>
</evidence>
<dbReference type="SUPFAM" id="SSF53697">
    <property type="entry name" value="SIS domain"/>
    <property type="match status" value="1"/>
</dbReference>
<sequence length="460" mass="51631">MWRVIDSTSSPTGALCGEAGFSAAPASVPRKIYDSEHSKPVLKELFAQDPNRFQKFSREFVSPDDPSVTFLLDFSKNPITEPIFNTLLDLHINTSEGRAVLHVALRNFNEFKISEAGVDEVGNVLAYMKEITEARDLVAHFVSNVDGTHLAETLRLCDPETTLFVIASKTFTTQKTITNATSARDWFLTFAKDKAHVAKHFVALSTNMKAITSWRTLFPLVRDRPFDCPRHQLDNFEQLLRGAHGMDKHFKIAPLEQNLLVLATIGIWSYDFYSAQTHFADYFQQDDMESNGKSVTKDDRRINYHTGGADHLRCGGHQRPALVPPTLHQGTKLVLPDFLAPAASHNPIAYSLHHRILLSNFFAQPEALAFGKTEEVRKSKVFEGNCPSNSITFPVLTPAALGALIVLYEHEIFTQDEIGVEFGKVLVKNTLVQLNKPEDIVNHDSSTTGLIHYYLKHRKE</sequence>
<evidence type="ECO:0000313" key="5">
    <source>
        <dbReference type="EMBL" id="OCH90295.1"/>
    </source>
</evidence>
<dbReference type="InterPro" id="IPR001672">
    <property type="entry name" value="G6P_Isomerase"/>
</dbReference>
<dbReference type="PRINTS" id="PR00662">
    <property type="entry name" value="G6PISOMERASE"/>
</dbReference>
<dbReference type="Proteomes" id="UP000250043">
    <property type="component" value="Unassembled WGS sequence"/>
</dbReference>
<evidence type="ECO:0000256" key="4">
    <source>
        <dbReference type="RuleBase" id="RU000612"/>
    </source>
</evidence>
<dbReference type="InterPro" id="IPR035482">
    <property type="entry name" value="SIS_PGI_2"/>
</dbReference>
<dbReference type="Gene3D" id="3.40.50.10490">
    <property type="entry name" value="Glucose-6-phosphate isomerase like protein, domain 1"/>
    <property type="match status" value="3"/>
</dbReference>
<keyword evidence="1 4" id="KW-0312">Gluconeogenesis</keyword>
<proteinExistence type="inferred from homology"/>
<dbReference type="GO" id="GO:0005829">
    <property type="term" value="C:cytosol"/>
    <property type="evidence" value="ECO:0007669"/>
    <property type="project" value="TreeGrafter"/>
</dbReference>
<keyword evidence="2 4" id="KW-0324">Glycolysis</keyword>
<comment type="pathway">
    <text evidence="4">Carbohydrate degradation; glycolysis; D-glyceraldehyde 3-phosphate and glycerone phosphate from D-glucose: step 2/4.</text>
</comment>
<dbReference type="UniPathway" id="UPA00109">
    <property type="reaction ID" value="UER00181"/>
</dbReference>
<dbReference type="EMBL" id="KV722407">
    <property type="protein sequence ID" value="OCH90295.1"/>
    <property type="molecule type" value="Genomic_DNA"/>
</dbReference>
<dbReference type="GO" id="GO:0097367">
    <property type="term" value="F:carbohydrate derivative binding"/>
    <property type="evidence" value="ECO:0007669"/>
    <property type="project" value="InterPro"/>
</dbReference>
<comment type="similarity">
    <text evidence="4">Belongs to the GPI family.</text>
</comment>
<dbReference type="GO" id="GO:0006094">
    <property type="term" value="P:gluconeogenesis"/>
    <property type="evidence" value="ECO:0007669"/>
    <property type="project" value="UniProtKB-KW"/>
</dbReference>
<dbReference type="GO" id="GO:0051156">
    <property type="term" value="P:glucose 6-phosphate metabolic process"/>
    <property type="evidence" value="ECO:0007669"/>
    <property type="project" value="TreeGrafter"/>
</dbReference>
<evidence type="ECO:0000256" key="2">
    <source>
        <dbReference type="ARBA" id="ARBA00023152"/>
    </source>
</evidence>
<dbReference type="Gene3D" id="1.10.1390.10">
    <property type="match status" value="1"/>
</dbReference>
<dbReference type="CDD" id="cd05016">
    <property type="entry name" value="SIS_PGI_2"/>
    <property type="match status" value="1"/>
</dbReference>
<dbReference type="GO" id="GO:0004347">
    <property type="term" value="F:glucose-6-phosphate isomerase activity"/>
    <property type="evidence" value="ECO:0007669"/>
    <property type="project" value="UniProtKB-EC"/>
</dbReference>
<evidence type="ECO:0000313" key="6">
    <source>
        <dbReference type="Proteomes" id="UP000250043"/>
    </source>
</evidence>
<dbReference type="PROSITE" id="PS51463">
    <property type="entry name" value="P_GLUCOSE_ISOMERASE_3"/>
    <property type="match status" value="1"/>
</dbReference>
<evidence type="ECO:0000256" key="3">
    <source>
        <dbReference type="ARBA" id="ARBA00023235"/>
    </source>
</evidence>
<dbReference type="GO" id="GO:0048029">
    <property type="term" value="F:monosaccharide binding"/>
    <property type="evidence" value="ECO:0007669"/>
    <property type="project" value="TreeGrafter"/>
</dbReference>
<name>A0A8E2DJD6_9APHY</name>
<keyword evidence="3 4" id="KW-0413">Isomerase</keyword>
<dbReference type="PANTHER" id="PTHR11469">
    <property type="entry name" value="GLUCOSE-6-PHOSPHATE ISOMERASE"/>
    <property type="match status" value="1"/>
</dbReference>
<dbReference type="PANTHER" id="PTHR11469:SF1">
    <property type="entry name" value="GLUCOSE-6-PHOSPHATE ISOMERASE"/>
    <property type="match status" value="1"/>
</dbReference>
<reference evidence="5 6" key="1">
    <citation type="submission" date="2016-07" db="EMBL/GenBank/DDBJ databases">
        <title>Draft genome of the white-rot fungus Obba rivulosa 3A-2.</title>
        <authorList>
            <consortium name="DOE Joint Genome Institute"/>
            <person name="Miettinen O."/>
            <person name="Riley R."/>
            <person name="Acob R."/>
            <person name="Barry K."/>
            <person name="Cullen D."/>
            <person name="De Vries R."/>
            <person name="Hainaut M."/>
            <person name="Hatakka A."/>
            <person name="Henrissat B."/>
            <person name="Hilden K."/>
            <person name="Kuo R."/>
            <person name="Labutti K."/>
            <person name="Lipzen A."/>
            <person name="Makela M.R."/>
            <person name="Sandor L."/>
            <person name="Spatafora J.W."/>
            <person name="Grigoriev I.V."/>
            <person name="Hibbett D.S."/>
        </authorList>
    </citation>
    <scope>NUCLEOTIDE SEQUENCE [LARGE SCALE GENOMIC DNA]</scope>
    <source>
        <strain evidence="5 6">3A-2</strain>
    </source>
</reference>
<dbReference type="GO" id="GO:0006096">
    <property type="term" value="P:glycolytic process"/>
    <property type="evidence" value="ECO:0007669"/>
    <property type="project" value="UniProtKB-UniPathway"/>
</dbReference>
<dbReference type="Pfam" id="PF00342">
    <property type="entry name" value="PGI"/>
    <property type="match status" value="2"/>
</dbReference>
<protein>
    <recommendedName>
        <fullName evidence="4">Glucose-6-phosphate isomerase</fullName>
        <ecNumber evidence="4">5.3.1.9</ecNumber>
    </recommendedName>
</protein>
<accession>A0A8E2DJD6</accession>
<organism evidence="5 6">
    <name type="scientific">Obba rivulosa</name>
    <dbReference type="NCBI Taxonomy" id="1052685"/>
    <lineage>
        <taxon>Eukaryota</taxon>
        <taxon>Fungi</taxon>
        <taxon>Dikarya</taxon>
        <taxon>Basidiomycota</taxon>
        <taxon>Agaricomycotina</taxon>
        <taxon>Agaricomycetes</taxon>
        <taxon>Polyporales</taxon>
        <taxon>Gelatoporiaceae</taxon>
        <taxon>Obba</taxon>
    </lineage>
</organism>
<keyword evidence="6" id="KW-1185">Reference proteome</keyword>
<dbReference type="EC" id="5.3.1.9" evidence="4"/>
<dbReference type="OrthoDB" id="5831190at2759"/>
<dbReference type="InterPro" id="IPR046348">
    <property type="entry name" value="SIS_dom_sf"/>
</dbReference>
<dbReference type="InterPro" id="IPR023096">
    <property type="entry name" value="G6P_Isomerase_C"/>
</dbReference>
<dbReference type="AlphaFoldDB" id="A0A8E2DJD6"/>